<dbReference type="GO" id="GO:0046983">
    <property type="term" value="F:protein dimerization activity"/>
    <property type="evidence" value="ECO:0007669"/>
    <property type="project" value="InterPro"/>
</dbReference>
<dbReference type="Pfam" id="PF16178">
    <property type="entry name" value="Anoct_dimer"/>
    <property type="match status" value="2"/>
</dbReference>
<gene>
    <name evidence="11" type="ORF">BIW11_12532</name>
</gene>
<keyword evidence="5 8" id="KW-1133">Transmembrane helix</keyword>
<feature type="transmembrane region" description="Helical" evidence="8">
    <location>
        <begin position="279"/>
        <end position="296"/>
    </location>
</feature>
<evidence type="ECO:0000256" key="1">
    <source>
        <dbReference type="ARBA" id="ARBA00004651"/>
    </source>
</evidence>
<name>A0A1V9X5Z2_9ACAR</name>
<evidence type="ECO:0000256" key="7">
    <source>
        <dbReference type="ARBA" id="ARBA00023180"/>
    </source>
</evidence>
<comment type="caution">
    <text evidence="8">Lacks conserved residue(s) required for the propagation of feature annotation.</text>
</comment>
<comment type="subcellular location">
    <subcellularLocation>
        <location evidence="1">Cell membrane</location>
        <topology evidence="1">Multi-pass membrane protein</topology>
    </subcellularLocation>
    <subcellularLocation>
        <location evidence="8">Membrane</location>
        <topology evidence="8">Multi-pass membrane protein</topology>
    </subcellularLocation>
</comment>
<dbReference type="Proteomes" id="UP000192247">
    <property type="component" value="Unassembled WGS sequence"/>
</dbReference>
<feature type="domain" description="Anoctamin transmembrane" evidence="9">
    <location>
        <begin position="181"/>
        <end position="456"/>
    </location>
</feature>
<sequence length="671" mass="76775">MEVVVDSGASAASDDPPVDIILVYDQFQSKQCKRERFLEKLTTTGFDCRVYKGRQRNLRFVAITTPLKALCKEAKKMHMQVPISLRTAGTWTELANCPQRDTAILITWNLLQKVRSLGCQECDDCRQDQPEVGIEGLIDKHVFIEAFQLHEGDWSDPRSPRGRLYARWACQWTSPQPLQDVKEYFGEKISLYFAWLGFYTFMLCPLALLGVGVFVYDLLHMYQDERLKDVCFRMFHVVLCPLADDTGTPDVRTAGRFSLLGEWCHHAIACALFDNSLTLPWSLFTLLWAFVFRAAWRRYEHRQRNGGRDQGTNLSRISEITDSSDYDEVLFFSTTKLSSARSFFTYGAVTLMSCLVVVVISTICAYRIPLRAALQFGVSHQTYGPLLALGAASMVNVLAVWLLNYVFRSVAVWLTRLERPRTSTEFENKLTVKLYLIHFASCYSSLVYIAFFEEKSSDDGSHPCPDWAKEHTRPLLYAPTLFLEYLELETQYGYIVMFGLVFPLAPLLALLNNVVEIRLDAQKFLCLYRRPTSSRAAHIGAWYKITGAINRLAVLSNAFVLAFCSDLIPRLYHAAIYEQLQQTGSTSVGFVDFSLAYIDTLVVNHNASSPWPEAYRPSTLHQRFCRYPQLRENPWYNPKRGLSGVASDKFWIFICRLLFVFVFEVEYVVAG</sequence>
<feature type="transmembrane region" description="Helical" evidence="8">
    <location>
        <begin position="343"/>
        <end position="368"/>
    </location>
</feature>
<feature type="domain" description="Anoctamin dimerisation" evidence="10">
    <location>
        <begin position="106"/>
        <end position="178"/>
    </location>
</feature>
<evidence type="ECO:0000256" key="8">
    <source>
        <dbReference type="RuleBase" id="RU280814"/>
    </source>
</evidence>
<dbReference type="InterPro" id="IPR032394">
    <property type="entry name" value="Anoct_dimer"/>
</dbReference>
<feature type="transmembrane region" description="Helical" evidence="8">
    <location>
        <begin position="192"/>
        <end position="216"/>
    </location>
</feature>
<evidence type="ECO:0000313" key="11">
    <source>
        <dbReference type="EMBL" id="OQR69010.1"/>
    </source>
</evidence>
<evidence type="ECO:0000256" key="2">
    <source>
        <dbReference type="ARBA" id="ARBA00009671"/>
    </source>
</evidence>
<dbReference type="PANTHER" id="PTHR12308:SF73">
    <property type="entry name" value="ANOCTAMIN"/>
    <property type="match status" value="1"/>
</dbReference>
<evidence type="ECO:0000256" key="3">
    <source>
        <dbReference type="ARBA" id="ARBA00022475"/>
    </source>
</evidence>
<dbReference type="AlphaFoldDB" id="A0A1V9X5Z2"/>
<proteinExistence type="inferred from homology"/>
<keyword evidence="4 8" id="KW-0812">Transmembrane</keyword>
<comment type="similarity">
    <text evidence="2 8">Belongs to the anoctamin family.</text>
</comment>
<evidence type="ECO:0000256" key="6">
    <source>
        <dbReference type="ARBA" id="ARBA00023136"/>
    </source>
</evidence>
<dbReference type="OrthoDB" id="296386at2759"/>
<reference evidence="11 12" key="1">
    <citation type="journal article" date="2017" name="Gigascience">
        <title>Draft genome of the honey bee ectoparasitic mite, Tropilaelaps mercedesae, is shaped by the parasitic life history.</title>
        <authorList>
            <person name="Dong X."/>
            <person name="Armstrong S.D."/>
            <person name="Xia D."/>
            <person name="Makepeace B.L."/>
            <person name="Darby A.C."/>
            <person name="Kadowaki T."/>
        </authorList>
    </citation>
    <scope>NUCLEOTIDE SEQUENCE [LARGE SCALE GENOMIC DNA]</scope>
    <source>
        <strain evidence="11">Wuxi-XJTLU</strain>
    </source>
</reference>
<evidence type="ECO:0000256" key="4">
    <source>
        <dbReference type="ARBA" id="ARBA00022692"/>
    </source>
</evidence>
<accession>A0A1V9X5Z2</accession>
<evidence type="ECO:0000259" key="9">
    <source>
        <dbReference type="Pfam" id="PF04547"/>
    </source>
</evidence>
<organism evidence="11 12">
    <name type="scientific">Tropilaelaps mercedesae</name>
    <dbReference type="NCBI Taxonomy" id="418985"/>
    <lineage>
        <taxon>Eukaryota</taxon>
        <taxon>Metazoa</taxon>
        <taxon>Ecdysozoa</taxon>
        <taxon>Arthropoda</taxon>
        <taxon>Chelicerata</taxon>
        <taxon>Arachnida</taxon>
        <taxon>Acari</taxon>
        <taxon>Parasitiformes</taxon>
        <taxon>Mesostigmata</taxon>
        <taxon>Gamasina</taxon>
        <taxon>Dermanyssoidea</taxon>
        <taxon>Laelapidae</taxon>
        <taxon>Tropilaelaps</taxon>
    </lineage>
</organism>
<feature type="transmembrane region" description="Helical" evidence="8">
    <location>
        <begin position="434"/>
        <end position="452"/>
    </location>
</feature>
<keyword evidence="3" id="KW-1003">Cell membrane</keyword>
<dbReference type="InterPro" id="IPR007632">
    <property type="entry name" value="Anoctamin"/>
</dbReference>
<dbReference type="InterPro" id="IPR049452">
    <property type="entry name" value="Anoctamin_TM"/>
</dbReference>
<evidence type="ECO:0000313" key="12">
    <source>
        <dbReference type="Proteomes" id="UP000192247"/>
    </source>
</evidence>
<feature type="transmembrane region" description="Helical" evidence="8">
    <location>
        <begin position="492"/>
        <end position="515"/>
    </location>
</feature>
<keyword evidence="6 8" id="KW-0472">Membrane</keyword>
<comment type="caution">
    <text evidence="11">The sequence shown here is derived from an EMBL/GenBank/DDBJ whole genome shotgun (WGS) entry which is preliminary data.</text>
</comment>
<dbReference type="GO" id="GO:0005254">
    <property type="term" value="F:chloride channel activity"/>
    <property type="evidence" value="ECO:0007669"/>
    <property type="project" value="TreeGrafter"/>
</dbReference>
<feature type="domain" description="Anoctamin transmembrane" evidence="9">
    <location>
        <begin position="465"/>
        <end position="665"/>
    </location>
</feature>
<dbReference type="Pfam" id="PF04547">
    <property type="entry name" value="Anoctamin"/>
    <property type="match status" value="2"/>
</dbReference>
<dbReference type="InParanoid" id="A0A1V9X5Z2"/>
<feature type="transmembrane region" description="Helical" evidence="8">
    <location>
        <begin position="388"/>
        <end position="414"/>
    </location>
</feature>
<keyword evidence="7" id="KW-0325">Glycoprotein</keyword>
<keyword evidence="12" id="KW-1185">Reference proteome</keyword>
<dbReference type="EMBL" id="MNPL01022543">
    <property type="protein sequence ID" value="OQR69010.1"/>
    <property type="molecule type" value="Genomic_DNA"/>
</dbReference>
<dbReference type="PANTHER" id="PTHR12308">
    <property type="entry name" value="ANOCTAMIN"/>
    <property type="match status" value="1"/>
</dbReference>
<evidence type="ECO:0000256" key="5">
    <source>
        <dbReference type="ARBA" id="ARBA00022989"/>
    </source>
</evidence>
<dbReference type="GO" id="GO:0005886">
    <property type="term" value="C:plasma membrane"/>
    <property type="evidence" value="ECO:0007669"/>
    <property type="project" value="UniProtKB-SubCell"/>
</dbReference>
<feature type="domain" description="Anoctamin dimerisation" evidence="10">
    <location>
        <begin position="18"/>
        <end position="92"/>
    </location>
</feature>
<evidence type="ECO:0000259" key="10">
    <source>
        <dbReference type="Pfam" id="PF16178"/>
    </source>
</evidence>
<protein>
    <recommendedName>
        <fullName evidence="8">Anoctamin</fullName>
    </recommendedName>
</protein>